<evidence type="ECO:0000256" key="1">
    <source>
        <dbReference type="ARBA" id="ARBA00022676"/>
    </source>
</evidence>
<evidence type="ECO:0000256" key="2">
    <source>
        <dbReference type="ARBA" id="ARBA00022679"/>
    </source>
</evidence>
<dbReference type="CDD" id="cd00761">
    <property type="entry name" value="Glyco_tranf_GTA_type"/>
    <property type="match status" value="1"/>
</dbReference>
<dbReference type="PANTHER" id="PTHR43630">
    <property type="entry name" value="POLY-BETA-1,6-N-ACETYL-D-GLUCOSAMINE SYNTHASE"/>
    <property type="match status" value="1"/>
</dbReference>
<reference evidence="4" key="1">
    <citation type="submission" date="2018-05" db="EMBL/GenBank/DDBJ databases">
        <authorList>
            <person name="Lanie J.A."/>
            <person name="Ng W.-L."/>
            <person name="Kazmierczak K.M."/>
            <person name="Andrzejewski T.M."/>
            <person name="Davidsen T.M."/>
            <person name="Wayne K.J."/>
            <person name="Tettelin H."/>
            <person name="Glass J.I."/>
            <person name="Rusch D."/>
            <person name="Podicherti R."/>
            <person name="Tsui H.-C.T."/>
            <person name="Winkler M.E."/>
        </authorList>
    </citation>
    <scope>NUCLEOTIDE SEQUENCE</scope>
</reference>
<proteinExistence type="predicted"/>
<protein>
    <recommendedName>
        <fullName evidence="3">Glycosyltransferase 2-like domain-containing protein</fullName>
    </recommendedName>
</protein>
<dbReference type="SUPFAM" id="SSF53448">
    <property type="entry name" value="Nucleotide-diphospho-sugar transferases"/>
    <property type="match status" value="1"/>
</dbReference>
<dbReference type="AlphaFoldDB" id="A0A382T381"/>
<dbReference type="PANTHER" id="PTHR43630:SF1">
    <property type="entry name" value="POLY-BETA-1,6-N-ACETYL-D-GLUCOSAMINE SYNTHASE"/>
    <property type="match status" value="1"/>
</dbReference>
<keyword evidence="2" id="KW-0808">Transferase</keyword>
<dbReference type="InterPro" id="IPR029044">
    <property type="entry name" value="Nucleotide-diphossugar_trans"/>
</dbReference>
<dbReference type="EMBL" id="UINC01133479">
    <property type="protein sequence ID" value="SVD16433.1"/>
    <property type="molecule type" value="Genomic_DNA"/>
</dbReference>
<dbReference type="InterPro" id="IPR001173">
    <property type="entry name" value="Glyco_trans_2-like"/>
</dbReference>
<dbReference type="Gene3D" id="3.90.550.10">
    <property type="entry name" value="Spore Coat Polysaccharide Biosynthesis Protein SpsA, Chain A"/>
    <property type="match status" value="1"/>
</dbReference>
<organism evidence="4">
    <name type="scientific">marine metagenome</name>
    <dbReference type="NCBI Taxonomy" id="408172"/>
    <lineage>
        <taxon>unclassified sequences</taxon>
        <taxon>metagenomes</taxon>
        <taxon>ecological metagenomes</taxon>
    </lineage>
</organism>
<evidence type="ECO:0000313" key="4">
    <source>
        <dbReference type="EMBL" id="SVD16433.1"/>
    </source>
</evidence>
<gene>
    <name evidence="4" type="ORF">METZ01_LOCUS369287</name>
</gene>
<name>A0A382T381_9ZZZZ</name>
<evidence type="ECO:0000259" key="3">
    <source>
        <dbReference type="Pfam" id="PF00535"/>
    </source>
</evidence>
<dbReference type="Pfam" id="PF00535">
    <property type="entry name" value="Glycos_transf_2"/>
    <property type="match status" value="1"/>
</dbReference>
<keyword evidence="1" id="KW-0328">Glycosyltransferase</keyword>
<sequence>MKKPHFSIVVPVYNGAKTIGETIESILSQSFTDFELIVQDNDSDDDTANIVNTYIDPRIKYYKNSSNLGYSQNLREGKKNCLGDILFLMAADDILLEGSLDNTYSAFRSDERVGAVTRPYYWYTTDIKKPVRRTPRFNTDRNEVVSIDDKF</sequence>
<dbReference type="GO" id="GO:0016757">
    <property type="term" value="F:glycosyltransferase activity"/>
    <property type="evidence" value="ECO:0007669"/>
    <property type="project" value="UniProtKB-KW"/>
</dbReference>
<feature type="non-terminal residue" evidence="4">
    <location>
        <position position="151"/>
    </location>
</feature>
<accession>A0A382T381</accession>
<feature type="domain" description="Glycosyltransferase 2-like" evidence="3">
    <location>
        <begin position="7"/>
        <end position="132"/>
    </location>
</feature>